<dbReference type="RefSeq" id="WP_047940248.1">
    <property type="nucleotide sequence ID" value="NZ_JARMTU010000039.1"/>
</dbReference>
<accession>A0A0J1IRI0</accession>
<reference evidence="2 3" key="1">
    <citation type="submission" date="2015-05" db="EMBL/GenBank/DDBJ databases">
        <title>Whole genome sequence and identification of bacterial endophytes from Costus igneus.</title>
        <authorList>
            <person name="Lee Y.P."/>
            <person name="Gan H.M."/>
            <person name="Eng W."/>
            <person name="Wheatley M.S."/>
            <person name="Caraballo A."/>
            <person name="Polter S."/>
            <person name="Savka M.A."/>
            <person name="Hudson A.O."/>
        </authorList>
    </citation>
    <scope>NUCLEOTIDE SEQUENCE [LARGE SCALE GENOMIC DNA]</scope>
    <source>
        <strain evidence="2 3">RIT379</strain>
    </source>
</reference>
<feature type="transmembrane region" description="Helical" evidence="1">
    <location>
        <begin position="44"/>
        <end position="65"/>
    </location>
</feature>
<keyword evidence="1" id="KW-0472">Membrane</keyword>
<proteinExistence type="predicted"/>
<keyword evidence="1" id="KW-0812">Transmembrane</keyword>
<sequence>MNWIVALSLIIFAICTLLIVTNLVSLPKLGDERAIYIKMRAQSYTFVVVIGILLLEIIESIYVTTWTNSHYKGMKPFSLLVTISVIYLISLLLSKRKYGG</sequence>
<organism evidence="2 3">
    <name type="scientific">Niallia circulans</name>
    <name type="common">Bacillus circulans</name>
    <dbReference type="NCBI Taxonomy" id="1397"/>
    <lineage>
        <taxon>Bacteria</taxon>
        <taxon>Bacillati</taxon>
        <taxon>Bacillota</taxon>
        <taxon>Bacilli</taxon>
        <taxon>Bacillales</taxon>
        <taxon>Bacillaceae</taxon>
        <taxon>Niallia</taxon>
    </lineage>
</organism>
<dbReference type="AlphaFoldDB" id="A0A0J1IRI0"/>
<keyword evidence="3" id="KW-1185">Reference proteome</keyword>
<dbReference type="Proteomes" id="UP000036045">
    <property type="component" value="Unassembled WGS sequence"/>
</dbReference>
<dbReference type="EMBL" id="LDPH01000001">
    <property type="protein sequence ID" value="KLV28554.1"/>
    <property type="molecule type" value="Genomic_DNA"/>
</dbReference>
<feature type="transmembrane region" description="Helical" evidence="1">
    <location>
        <begin position="6"/>
        <end position="24"/>
    </location>
</feature>
<evidence type="ECO:0000313" key="2">
    <source>
        <dbReference type="EMBL" id="KLV28554.1"/>
    </source>
</evidence>
<evidence type="ECO:0008006" key="4">
    <source>
        <dbReference type="Google" id="ProtNLM"/>
    </source>
</evidence>
<evidence type="ECO:0000256" key="1">
    <source>
        <dbReference type="SAM" id="Phobius"/>
    </source>
</evidence>
<feature type="transmembrane region" description="Helical" evidence="1">
    <location>
        <begin position="77"/>
        <end position="94"/>
    </location>
</feature>
<name>A0A0J1IRI0_NIACI</name>
<comment type="caution">
    <text evidence="2">The sequence shown here is derived from an EMBL/GenBank/DDBJ whole genome shotgun (WGS) entry which is preliminary data.</text>
</comment>
<dbReference type="PATRIC" id="fig|1397.4.peg.473"/>
<protein>
    <recommendedName>
        <fullName evidence="4">DUF2178 domain-containing protein</fullName>
    </recommendedName>
</protein>
<gene>
    <name evidence="2" type="ORF">ABW02_02125</name>
</gene>
<keyword evidence="1" id="KW-1133">Transmembrane helix</keyword>
<evidence type="ECO:0000313" key="3">
    <source>
        <dbReference type="Proteomes" id="UP000036045"/>
    </source>
</evidence>